<feature type="transmembrane region" description="Helical" evidence="1">
    <location>
        <begin position="179"/>
        <end position="201"/>
    </location>
</feature>
<organism evidence="2 3">
    <name type="scientific">Heterotrigona itama</name>
    <dbReference type="NCBI Taxonomy" id="395501"/>
    <lineage>
        <taxon>Eukaryota</taxon>
        <taxon>Metazoa</taxon>
        <taxon>Ecdysozoa</taxon>
        <taxon>Arthropoda</taxon>
        <taxon>Hexapoda</taxon>
        <taxon>Insecta</taxon>
        <taxon>Pterygota</taxon>
        <taxon>Neoptera</taxon>
        <taxon>Endopterygota</taxon>
        <taxon>Hymenoptera</taxon>
        <taxon>Apocrita</taxon>
        <taxon>Aculeata</taxon>
        <taxon>Apoidea</taxon>
        <taxon>Anthophila</taxon>
        <taxon>Apidae</taxon>
        <taxon>Heterotrigona</taxon>
    </lineage>
</organism>
<accession>A0A6V7H4H5</accession>
<feature type="non-terminal residue" evidence="2">
    <location>
        <position position="280"/>
    </location>
</feature>
<feature type="transmembrane region" description="Helical" evidence="1">
    <location>
        <begin position="241"/>
        <end position="264"/>
    </location>
</feature>
<gene>
    <name evidence="2" type="ORF">MHI_LOCUS453231</name>
</gene>
<proteinExistence type="predicted"/>
<protein>
    <submittedName>
        <fullName evidence="2">Uncharacterized protein</fullName>
    </submittedName>
</protein>
<evidence type="ECO:0000256" key="1">
    <source>
        <dbReference type="SAM" id="Phobius"/>
    </source>
</evidence>
<name>A0A6V7H4H5_9HYME</name>
<keyword evidence="1" id="KW-0812">Transmembrane</keyword>
<evidence type="ECO:0000313" key="2">
    <source>
        <dbReference type="EMBL" id="CAD1474196.1"/>
    </source>
</evidence>
<keyword evidence="3" id="KW-1185">Reference proteome</keyword>
<dbReference type="Proteomes" id="UP000752696">
    <property type="component" value="Unassembled WGS sequence"/>
</dbReference>
<keyword evidence="1" id="KW-1133">Transmembrane helix</keyword>
<feature type="non-terminal residue" evidence="2">
    <location>
        <position position="1"/>
    </location>
</feature>
<dbReference type="OrthoDB" id="6617147at2759"/>
<reference evidence="2" key="1">
    <citation type="submission" date="2020-07" db="EMBL/GenBank/DDBJ databases">
        <authorList>
            <person name="Nazaruddin N."/>
        </authorList>
    </citation>
    <scope>NUCLEOTIDE SEQUENCE</scope>
</reference>
<sequence>INTIFNWKRPKSKFLNDLLIRLSARLRFAETVENCFNVMLLVQMLSFIVQLCFQCFQAIMRQSRAIYDVPYHTYHYLRSLCDGAIIPVLLRRRKTYAGEYGCSQRSVQLRMVQFTSKRRKTTCNYYVSSHSIAAKNYSGKILLVYCAIIFSELNYQFGWNRYIMKYVDIWPEERKWNKPSSYIVLLPILLMMRFVCGLQFLTCRLGSALMYLLKYIAKDCVTMETKTGRETMLNIARITRWISIISSIMCQLVVASYVILRLYFIKYDDNKLYVAITPTI</sequence>
<keyword evidence="1" id="KW-0472">Membrane</keyword>
<evidence type="ECO:0000313" key="3">
    <source>
        <dbReference type="Proteomes" id="UP000752696"/>
    </source>
</evidence>
<dbReference type="AlphaFoldDB" id="A0A6V7H4H5"/>
<comment type="caution">
    <text evidence="2">The sequence shown here is derived from an EMBL/GenBank/DDBJ whole genome shotgun (WGS) entry which is preliminary data.</text>
</comment>
<dbReference type="EMBL" id="CAJDYZ010007271">
    <property type="protein sequence ID" value="CAD1474196.1"/>
    <property type="molecule type" value="Genomic_DNA"/>
</dbReference>
<feature type="transmembrane region" description="Helical" evidence="1">
    <location>
        <begin position="141"/>
        <end position="159"/>
    </location>
</feature>